<dbReference type="RefSeq" id="WP_133847760.1">
    <property type="nucleotide sequence ID" value="NZ_SNXZ01000001.1"/>
</dbReference>
<dbReference type="EMBL" id="SNXZ01000001">
    <property type="protein sequence ID" value="TDQ04924.1"/>
    <property type="molecule type" value="Genomic_DNA"/>
</dbReference>
<feature type="compositionally biased region" description="Basic and acidic residues" evidence="1">
    <location>
        <begin position="453"/>
        <end position="462"/>
    </location>
</feature>
<accession>A0A4R6SM06</accession>
<feature type="compositionally biased region" description="Low complexity" evidence="1">
    <location>
        <begin position="393"/>
        <end position="403"/>
    </location>
</feature>
<sequence length="500" mass="49541">MTVLDDIGGLINNVRLIIQSNPDRLNDFAQRWAQVAAAAQGQQPVVMRGITDVEFNSEGALAKRMTEYRLQLGDGMAKLGDGTMEVADALRQAAPRLATIRKDLIAAAVGAGLTAAALAIPVVGEVLEGLVAGGEIVTIVNLVNDYNTEMTALNGSFTTAQAKMQALDTLNANGGVLPDAPAVGPGDVGPGPTSSNGQTPGSPSSQSPSSQSPGTQSPGGDTPGGTPASTPTGTPGADTPGGATPSIPGADTSTDPSTQNAVPSLDSSTPDPSIPSSSIPLPDPSLSASTPSTLDTTTPSFTSPNLTTPSALSSPSPGSPATFTPSSFTPLGMTPGMASGTPFPGPGSSSGVGLAANRPAPSLARGPMSGSSSDTGQRDNRPVSDGPSGGSASGSSASGGFIPPMMPPMAGGGGGGGGGVRPGEAGSRGGAALRAGGRDGRRAALRPQLAGRSGDREEKPAEVQRPTDGNLLDEELWQVPGAQPLPAPPQPARRRPPRET</sequence>
<feature type="compositionally biased region" description="Polar residues" evidence="1">
    <location>
        <begin position="251"/>
        <end position="262"/>
    </location>
</feature>
<dbReference type="AlphaFoldDB" id="A0A4R6SM06"/>
<proteinExistence type="predicted"/>
<evidence type="ECO:0000313" key="2">
    <source>
        <dbReference type="EMBL" id="TDQ04924.1"/>
    </source>
</evidence>
<evidence type="ECO:0000313" key="3">
    <source>
        <dbReference type="Proteomes" id="UP000295444"/>
    </source>
</evidence>
<protein>
    <submittedName>
        <fullName evidence="2">Uncharacterized protein</fullName>
    </submittedName>
</protein>
<evidence type="ECO:0000256" key="1">
    <source>
        <dbReference type="SAM" id="MobiDB-lite"/>
    </source>
</evidence>
<name>A0A4R6SM06_LABRH</name>
<feature type="compositionally biased region" description="Low complexity" evidence="1">
    <location>
        <begin position="263"/>
        <end position="322"/>
    </location>
</feature>
<feature type="region of interest" description="Disordered" evidence="1">
    <location>
        <begin position="176"/>
        <end position="500"/>
    </location>
</feature>
<keyword evidence="3" id="KW-1185">Reference proteome</keyword>
<feature type="compositionally biased region" description="Low complexity" evidence="1">
    <location>
        <begin position="339"/>
        <end position="351"/>
    </location>
</feature>
<reference evidence="2 3" key="1">
    <citation type="submission" date="2019-03" db="EMBL/GenBank/DDBJ databases">
        <title>Genomic Encyclopedia of Type Strains, Phase IV (KMG-IV): sequencing the most valuable type-strain genomes for metagenomic binning, comparative biology and taxonomic classification.</title>
        <authorList>
            <person name="Goeker M."/>
        </authorList>
    </citation>
    <scope>NUCLEOTIDE SEQUENCE [LARGE SCALE GENOMIC DNA]</scope>
    <source>
        <strain evidence="2 3">DSM 45361</strain>
    </source>
</reference>
<organism evidence="2 3">
    <name type="scientific">Labedaea rhizosphaerae</name>
    <dbReference type="NCBI Taxonomy" id="598644"/>
    <lineage>
        <taxon>Bacteria</taxon>
        <taxon>Bacillati</taxon>
        <taxon>Actinomycetota</taxon>
        <taxon>Actinomycetes</taxon>
        <taxon>Pseudonocardiales</taxon>
        <taxon>Pseudonocardiaceae</taxon>
        <taxon>Labedaea</taxon>
    </lineage>
</organism>
<feature type="compositionally biased region" description="Low complexity" evidence="1">
    <location>
        <begin position="178"/>
        <end position="246"/>
    </location>
</feature>
<feature type="compositionally biased region" description="Gly residues" evidence="1">
    <location>
        <begin position="410"/>
        <end position="429"/>
    </location>
</feature>
<dbReference type="Proteomes" id="UP000295444">
    <property type="component" value="Unassembled WGS sequence"/>
</dbReference>
<comment type="caution">
    <text evidence="2">The sequence shown here is derived from an EMBL/GenBank/DDBJ whole genome shotgun (WGS) entry which is preliminary data.</text>
</comment>
<gene>
    <name evidence="2" type="ORF">EV186_101885</name>
</gene>